<feature type="transmembrane region" description="Helical" evidence="8">
    <location>
        <begin position="83"/>
        <end position="110"/>
    </location>
</feature>
<evidence type="ECO:0000256" key="1">
    <source>
        <dbReference type="ARBA" id="ARBA00004141"/>
    </source>
</evidence>
<dbReference type="OMA" id="PLFSEVC"/>
<keyword evidence="4 8" id="KW-0812">Transmembrane</keyword>
<comment type="similarity">
    <text evidence="2">Belongs to the GPAT/DAPAT family.</text>
</comment>
<dbReference type="PANTHER" id="PTHR15486:SF62">
    <property type="entry name" value="GLYCEROL-3-PHOSPHATE ACYLTRANSFERASE 2-RELATED"/>
    <property type="match status" value="1"/>
</dbReference>
<reference evidence="10" key="2">
    <citation type="submission" date="2021-03" db="UniProtKB">
        <authorList>
            <consortium name="EnsemblPlants"/>
        </authorList>
    </citation>
    <scope>IDENTIFICATION</scope>
</reference>
<keyword evidence="7" id="KW-0012">Acyltransferase</keyword>
<dbReference type="EnsemblPlants" id="AUR62011763-RA">
    <property type="protein sequence ID" value="AUR62011763-RA:cds"/>
    <property type="gene ID" value="AUR62011763"/>
</dbReference>
<dbReference type="SMART" id="SM00563">
    <property type="entry name" value="PlsC"/>
    <property type="match status" value="1"/>
</dbReference>
<dbReference type="KEGG" id="cqi:110734250"/>
<proteinExistence type="inferred from homology"/>
<evidence type="ECO:0000256" key="4">
    <source>
        <dbReference type="ARBA" id="ARBA00022692"/>
    </source>
</evidence>
<evidence type="ECO:0000313" key="10">
    <source>
        <dbReference type="EnsemblPlants" id="AUR62011763-RA:cds"/>
    </source>
</evidence>
<dbReference type="InterPro" id="IPR002123">
    <property type="entry name" value="Plipid/glycerol_acylTrfase"/>
</dbReference>
<evidence type="ECO:0000256" key="6">
    <source>
        <dbReference type="ARBA" id="ARBA00023136"/>
    </source>
</evidence>
<dbReference type="InterPro" id="IPR056462">
    <property type="entry name" value="HAD_RAM2/GPAT1-8"/>
</dbReference>
<evidence type="ECO:0000256" key="7">
    <source>
        <dbReference type="ARBA" id="ARBA00023315"/>
    </source>
</evidence>
<keyword evidence="11" id="KW-1185">Reference proteome</keyword>
<evidence type="ECO:0000256" key="5">
    <source>
        <dbReference type="ARBA" id="ARBA00022989"/>
    </source>
</evidence>
<dbReference type="GO" id="GO:0010143">
    <property type="term" value="P:cutin biosynthetic process"/>
    <property type="evidence" value="ECO:0007669"/>
    <property type="project" value="TreeGrafter"/>
</dbReference>
<keyword evidence="6 8" id="KW-0472">Membrane</keyword>
<dbReference type="Proteomes" id="UP000596660">
    <property type="component" value="Unplaced"/>
</dbReference>
<feature type="domain" description="Phospholipid/glycerol acyltransferase" evidence="9">
    <location>
        <begin position="348"/>
        <end position="449"/>
    </location>
</feature>
<feature type="transmembrane region" description="Helical" evidence="8">
    <location>
        <begin position="288"/>
        <end position="312"/>
    </location>
</feature>
<dbReference type="GeneID" id="110734250"/>
<dbReference type="PANTHER" id="PTHR15486">
    <property type="entry name" value="ANCIENT UBIQUITOUS PROTEIN"/>
    <property type="match status" value="1"/>
</dbReference>
<dbReference type="GO" id="GO:0016020">
    <property type="term" value="C:membrane"/>
    <property type="evidence" value="ECO:0007669"/>
    <property type="project" value="UniProtKB-SubCell"/>
</dbReference>
<dbReference type="GO" id="GO:0090447">
    <property type="term" value="F:glycerol-3-phosphate 2-O-acyltransferase activity"/>
    <property type="evidence" value="ECO:0007669"/>
    <property type="project" value="TreeGrafter"/>
</dbReference>
<accession>A0A803LF07</accession>
<evidence type="ECO:0000256" key="8">
    <source>
        <dbReference type="SAM" id="Phobius"/>
    </source>
</evidence>
<evidence type="ECO:0000313" key="11">
    <source>
        <dbReference type="Proteomes" id="UP000596660"/>
    </source>
</evidence>
<keyword evidence="5 8" id="KW-1133">Transmembrane helix</keyword>
<evidence type="ECO:0000256" key="3">
    <source>
        <dbReference type="ARBA" id="ARBA00022679"/>
    </source>
</evidence>
<dbReference type="AlphaFoldDB" id="A0A803LF07"/>
<keyword evidence="3" id="KW-0808">Transferase</keyword>
<organism evidence="10 11">
    <name type="scientific">Chenopodium quinoa</name>
    <name type="common">Quinoa</name>
    <dbReference type="NCBI Taxonomy" id="63459"/>
    <lineage>
        <taxon>Eukaryota</taxon>
        <taxon>Viridiplantae</taxon>
        <taxon>Streptophyta</taxon>
        <taxon>Embryophyta</taxon>
        <taxon>Tracheophyta</taxon>
        <taxon>Spermatophyta</taxon>
        <taxon>Magnoliopsida</taxon>
        <taxon>eudicotyledons</taxon>
        <taxon>Gunneridae</taxon>
        <taxon>Pentapetalae</taxon>
        <taxon>Caryophyllales</taxon>
        <taxon>Chenopodiaceae</taxon>
        <taxon>Chenopodioideae</taxon>
        <taxon>Atripliceae</taxon>
        <taxon>Chenopodium</taxon>
    </lineage>
</organism>
<protein>
    <recommendedName>
        <fullName evidence="9">Phospholipid/glycerol acyltransferase domain-containing protein</fullName>
    </recommendedName>
</protein>
<dbReference type="OrthoDB" id="1854593at2759"/>
<evidence type="ECO:0000256" key="2">
    <source>
        <dbReference type="ARBA" id="ARBA00007937"/>
    </source>
</evidence>
<dbReference type="Pfam" id="PF23270">
    <property type="entry name" value="HAD_RAM2_N"/>
    <property type="match status" value="1"/>
</dbReference>
<dbReference type="CDD" id="cd06551">
    <property type="entry name" value="LPLAT"/>
    <property type="match status" value="1"/>
</dbReference>
<reference evidence="10" key="1">
    <citation type="journal article" date="2017" name="Nature">
        <title>The genome of Chenopodium quinoa.</title>
        <authorList>
            <person name="Jarvis D.E."/>
            <person name="Ho Y.S."/>
            <person name="Lightfoot D.J."/>
            <person name="Schmoeckel S.M."/>
            <person name="Li B."/>
            <person name="Borm T.J.A."/>
            <person name="Ohyanagi H."/>
            <person name="Mineta K."/>
            <person name="Michell C.T."/>
            <person name="Saber N."/>
            <person name="Kharbatia N.M."/>
            <person name="Rupper R.R."/>
            <person name="Sharp A.R."/>
            <person name="Dally N."/>
            <person name="Boughton B.A."/>
            <person name="Woo Y.H."/>
            <person name="Gao G."/>
            <person name="Schijlen E.G.W.M."/>
            <person name="Guo X."/>
            <person name="Momin A.A."/>
            <person name="Negrao S."/>
            <person name="Al-Babili S."/>
            <person name="Gehring C."/>
            <person name="Roessner U."/>
            <person name="Jung C."/>
            <person name="Murphy K."/>
            <person name="Arold S.T."/>
            <person name="Gojobori T."/>
            <person name="van der Linden C.G."/>
            <person name="van Loo E.N."/>
            <person name="Jellen E.N."/>
            <person name="Maughan P.J."/>
            <person name="Tester M."/>
        </authorList>
    </citation>
    <scope>NUCLEOTIDE SEQUENCE [LARGE SCALE GENOMIC DNA]</scope>
    <source>
        <strain evidence="10">cv. PI 614886</strain>
    </source>
</reference>
<name>A0A803LF07_CHEQI</name>
<dbReference type="GO" id="GO:0016791">
    <property type="term" value="F:phosphatase activity"/>
    <property type="evidence" value="ECO:0007669"/>
    <property type="project" value="TreeGrafter"/>
</dbReference>
<sequence>MVKYTSFFRAIIFFFSRILHEHYKTPKYLHRKVINVLNTTQIKLKYPSFIGSNELLSSDSEDDQTLIFNVEETLLRSSSMFPYFMLVAFEAGSLLRALLLLVLYPFICMFSKEMGLKMMVMVSFCGIKKDGFVVGRAVLPKFFLEDVGLEGFEVVKKCKRKMGVSNLPHVMVESFVKEYLEVDYVVGKELKVYNGYFIGLMEDNNKKIDNVHDLKHMLGEGEIKGSKVIGISGTKASLTHPFFRFCKEIYLTNEEMKRKWQALPSENYPKPLIFHDGRLALRPTPTSTLALFMWLPFGIILAIFRGVIALTLPQRIATPILTFTGIRLLTSATTSNPKSSSKGDKKGQLYVCNHKTLLDPLFLSYALSKPLTAVTYSLSRVSEILAPIKTVRLTRDRDQDGNMMEKLLNEGDLVVCPEGTTCREPFLLRFSPLFAEMDDKIAPVAMDCHVTMFYGTTASGLKCLDPIFFLMNPRPSYTVQLLETVSGLSTCQDRSQSRFDVANHVQREIGESLNFQCTTLTRKDKYLILAGNNGVV</sequence>
<dbReference type="Pfam" id="PF01553">
    <property type="entry name" value="Acyltransferase"/>
    <property type="match status" value="1"/>
</dbReference>
<dbReference type="Gramene" id="AUR62011763-RA">
    <property type="protein sequence ID" value="AUR62011763-RA:cds"/>
    <property type="gene ID" value="AUR62011763"/>
</dbReference>
<dbReference type="RefSeq" id="XP_021770018.1">
    <property type="nucleotide sequence ID" value="XM_021914326.1"/>
</dbReference>
<comment type="subcellular location">
    <subcellularLocation>
        <location evidence="1">Membrane</location>
        <topology evidence="1">Multi-pass membrane protein</topology>
    </subcellularLocation>
</comment>
<gene>
    <name evidence="10" type="primary">LOC110734250</name>
</gene>
<evidence type="ECO:0000259" key="9">
    <source>
        <dbReference type="SMART" id="SM00563"/>
    </source>
</evidence>
<dbReference type="SUPFAM" id="SSF69593">
    <property type="entry name" value="Glycerol-3-phosphate (1)-acyltransferase"/>
    <property type="match status" value="1"/>
</dbReference>